<keyword evidence="7 12" id="KW-0103">Bromodomain</keyword>
<dbReference type="PANTHER" id="PTHR45750:SF3">
    <property type="entry name" value="HISTONE ACETYLTRANSFERASE"/>
    <property type="match status" value="1"/>
</dbReference>
<evidence type="ECO:0000313" key="18">
    <source>
        <dbReference type="Proteomes" id="UP000887575"/>
    </source>
</evidence>
<evidence type="ECO:0000256" key="9">
    <source>
        <dbReference type="ARBA" id="ARBA00023163"/>
    </source>
</evidence>
<sequence>MNPYNYHYYRHIRCHRRMGLFSHLIALAVGVYGGAYAVQNYQVDWAHRRRGHCCRCSCQEQNCHCFRHRHHPALPAPTPIHKGNLGLAAVAPGMSLCATTGPAARPPDTQIESVVTHDESCIRERLEACRQGMIQLGILRTKHLRMMEDMRGRLPLIPSCGDVRSREKRFEAVTQQRESIRSEDSGRASIRDCVDVSRAHSPLADCISHRSSLSMDSGCSSVRDSSVDTLVGALPLQPFLTYTAFRKQSLEETPIIISKMPAIKPRNPSPPRVTPRARKAMDYERRTADQILDGRPEDIHLLTTTIESTTSLRRNANGGTRPRSMYATYEAARSLERGETKRQNRSRSPPMLDSRSFSALTPPPIHRKFGVAQNIDPNEQITISPKAAPRKHVPTQEVLPIQAVRRQQIKPDEGNRDPLVQAARQFLERSPKMQKRRFSSQDPARPRPKSMFETDCATDCEPISTIFSAQPAKVLSRQVSHATPETSPVGARRLTVAAGIARFEAHVRQQQQQGNRRDKPWHESKALMRLRDETQNLPVPPPILYQLTADEEENIPLPGVSQGIHVRRADKQFPIRTDEVDLLSLKSGGLKALPRSRLLRRLAFFSPCQIKEGEDPCSCAHFVHPWKAARVGNPFARLGGAEKRISSNHEKRLYLRESGHKRITLSIDALYPPFGTPCRSCSHELLGHSAHLLIQDDVVLAKMLSLSEMAEKVVKRMNWMKILQDRSWCRRRLDLDQRLPPKVSGLDLQTFVLLGEMLNLLLLRIQNVDPDLEWPVHWTGMPPFYPKDECSIEEHLQRYLWQESDHTTAGRVAACEFLLERINSWNPGRAPEFAYKMHQKKRQNRLTVLRAFRVMNNRRSRAEAEEIVQQSSEINEELREINAARETLNQLNRAGFDLMRARHFWWCRLPQIVPILPIYQPVQIFGKRFVLRALRQLQLHLVADAFLMRGQRFAQIVAEVIEFMKKEPYLRKDQMCNEGTTTEKEIDFKFRLCGEKRAKNTTAFYAKWLNGEKPSLPGDIDIKDVVKAAYLFAKQRRRDAKKVQSKNGDPLIVDVARADDVFEEELSGHIQFRVIQNRVDTRMPQNILYYLSQLLQLYSVALPKMPREYITRLIYDTRHMNMVIIKPDRGVIGGICFRAFLRHGFSEIVFCAVTADEQVKGYGTHLMNHVKEFHAQSLQIYHLMTYADKLAIGYFSKQGFTTDIPIPQENYKGFIKDYDGATLMACHLHPQIPYTHYAQFCMVERDLIREAAKVIYPDESQQVTRAGIEHLHKEYAGSPVPLNEIVDLELESSEELPHKKDYENKIRQILNKLKQHADAWPFLEPVDAVQVPEYYSYIKQPIDLQTMAEKLKGKHYGHEALFLADLRRMFDNCYRFNGVETEYYRMGYVVNKLALNLVETAFPNLPDWHPKLPDLKPILYVETDEEESSEE</sequence>
<comment type="subcellular location">
    <subcellularLocation>
        <location evidence="1">Nucleus</location>
    </subcellularLocation>
</comment>
<dbReference type="PANTHER" id="PTHR45750">
    <property type="entry name" value="GH11602P"/>
    <property type="match status" value="1"/>
</dbReference>
<dbReference type="InterPro" id="IPR000182">
    <property type="entry name" value="GNAT_dom"/>
</dbReference>
<keyword evidence="5" id="KW-0156">Chromatin regulator</keyword>
<feature type="coiled-coil region" evidence="13">
    <location>
        <begin position="861"/>
        <end position="894"/>
    </location>
</feature>
<dbReference type="InterPro" id="IPR001487">
    <property type="entry name" value="Bromodomain"/>
</dbReference>
<dbReference type="InterPro" id="IPR018359">
    <property type="entry name" value="Bromodomain_CS"/>
</dbReference>
<keyword evidence="11" id="KW-0012">Acyltransferase</keyword>
<evidence type="ECO:0000313" key="19">
    <source>
        <dbReference type="WBParaSite" id="MBELARI_LOCUS14282.1"/>
    </source>
</evidence>
<dbReference type="Pfam" id="PF00439">
    <property type="entry name" value="Bromodomain"/>
    <property type="match status" value="1"/>
</dbReference>
<dbReference type="SUPFAM" id="SSF47370">
    <property type="entry name" value="Bromodomain"/>
    <property type="match status" value="1"/>
</dbReference>
<protein>
    <recommendedName>
        <fullName evidence="3">histone acetyltransferase</fullName>
        <ecNumber evidence="3">2.3.1.48</ecNumber>
    </recommendedName>
</protein>
<proteinExistence type="inferred from homology"/>
<evidence type="ECO:0000259" key="17">
    <source>
        <dbReference type="PROSITE" id="PS51186"/>
    </source>
</evidence>
<keyword evidence="15" id="KW-1133">Transmembrane helix</keyword>
<dbReference type="InterPro" id="IPR016181">
    <property type="entry name" value="Acyl_CoA_acyltransferase"/>
</dbReference>
<dbReference type="CDD" id="cd05509">
    <property type="entry name" value="Bromo_gcn5_like"/>
    <property type="match status" value="1"/>
</dbReference>
<evidence type="ECO:0000256" key="1">
    <source>
        <dbReference type="ARBA" id="ARBA00004123"/>
    </source>
</evidence>
<dbReference type="PROSITE" id="PS00633">
    <property type="entry name" value="BROMODOMAIN_1"/>
    <property type="match status" value="1"/>
</dbReference>
<evidence type="ECO:0000259" key="16">
    <source>
        <dbReference type="PROSITE" id="PS50014"/>
    </source>
</evidence>
<evidence type="ECO:0000256" key="7">
    <source>
        <dbReference type="ARBA" id="ARBA00023117"/>
    </source>
</evidence>
<dbReference type="Gene3D" id="1.20.920.10">
    <property type="entry name" value="Bromodomain-like"/>
    <property type="match status" value="1"/>
</dbReference>
<keyword evidence="15" id="KW-0812">Transmembrane</keyword>
<keyword evidence="15" id="KW-0472">Membrane</keyword>
<evidence type="ECO:0000256" key="3">
    <source>
        <dbReference type="ARBA" id="ARBA00013184"/>
    </source>
</evidence>
<comment type="similarity">
    <text evidence="2">Belongs to the acetyltransferase family. GCN5 subfamily.</text>
</comment>
<evidence type="ECO:0000256" key="14">
    <source>
        <dbReference type="SAM" id="MobiDB-lite"/>
    </source>
</evidence>
<keyword evidence="9" id="KW-0804">Transcription</keyword>
<dbReference type="WBParaSite" id="MBELARI_LOCUS14282.1">
    <property type="protein sequence ID" value="MBELARI_LOCUS14282.1"/>
    <property type="gene ID" value="MBELARI_LOCUS14282"/>
</dbReference>
<evidence type="ECO:0000256" key="5">
    <source>
        <dbReference type="ARBA" id="ARBA00022853"/>
    </source>
</evidence>
<accession>A0AAF3EJT0</accession>
<dbReference type="PRINTS" id="PR00503">
    <property type="entry name" value="BROMODOMAIN"/>
</dbReference>
<evidence type="ECO:0000256" key="2">
    <source>
        <dbReference type="ARBA" id="ARBA00008607"/>
    </source>
</evidence>
<dbReference type="Gene3D" id="3.40.630.30">
    <property type="match status" value="1"/>
</dbReference>
<evidence type="ECO:0000256" key="10">
    <source>
        <dbReference type="ARBA" id="ARBA00023242"/>
    </source>
</evidence>
<keyword evidence="8" id="KW-0010">Activator</keyword>
<dbReference type="SMART" id="SM00297">
    <property type="entry name" value="BROMO"/>
    <property type="match status" value="1"/>
</dbReference>
<evidence type="ECO:0000256" key="12">
    <source>
        <dbReference type="PROSITE-ProRule" id="PRU00035"/>
    </source>
</evidence>
<dbReference type="Pfam" id="PF00583">
    <property type="entry name" value="Acetyltransf_1"/>
    <property type="match status" value="1"/>
</dbReference>
<dbReference type="InterPro" id="IPR036427">
    <property type="entry name" value="Bromodomain-like_sf"/>
</dbReference>
<keyword evidence="4" id="KW-0808">Transferase</keyword>
<dbReference type="PROSITE" id="PS50014">
    <property type="entry name" value="BROMODOMAIN_2"/>
    <property type="match status" value="1"/>
</dbReference>
<dbReference type="Proteomes" id="UP000887575">
    <property type="component" value="Unassembled WGS sequence"/>
</dbReference>
<feature type="domain" description="Bromo" evidence="16">
    <location>
        <begin position="1314"/>
        <end position="1384"/>
    </location>
</feature>
<evidence type="ECO:0000256" key="15">
    <source>
        <dbReference type="SAM" id="Phobius"/>
    </source>
</evidence>
<feature type="region of interest" description="Disordered" evidence="14">
    <location>
        <begin position="429"/>
        <end position="451"/>
    </location>
</feature>
<keyword evidence="18" id="KW-1185">Reference proteome</keyword>
<evidence type="ECO:0000256" key="6">
    <source>
        <dbReference type="ARBA" id="ARBA00023015"/>
    </source>
</evidence>
<dbReference type="GO" id="GO:0140672">
    <property type="term" value="C:ATAC complex"/>
    <property type="evidence" value="ECO:0007669"/>
    <property type="project" value="TreeGrafter"/>
</dbReference>
<dbReference type="PROSITE" id="PS51186">
    <property type="entry name" value="GNAT"/>
    <property type="match status" value="1"/>
</dbReference>
<feature type="transmembrane region" description="Helical" evidence="15">
    <location>
        <begin position="20"/>
        <end position="38"/>
    </location>
</feature>
<organism evidence="18 19">
    <name type="scientific">Mesorhabditis belari</name>
    <dbReference type="NCBI Taxonomy" id="2138241"/>
    <lineage>
        <taxon>Eukaryota</taxon>
        <taxon>Metazoa</taxon>
        <taxon>Ecdysozoa</taxon>
        <taxon>Nematoda</taxon>
        <taxon>Chromadorea</taxon>
        <taxon>Rhabditida</taxon>
        <taxon>Rhabditina</taxon>
        <taxon>Rhabditomorpha</taxon>
        <taxon>Rhabditoidea</taxon>
        <taxon>Rhabditidae</taxon>
        <taxon>Mesorhabditinae</taxon>
        <taxon>Mesorhabditis</taxon>
    </lineage>
</organism>
<evidence type="ECO:0000256" key="8">
    <source>
        <dbReference type="ARBA" id="ARBA00023159"/>
    </source>
</evidence>
<dbReference type="EC" id="2.3.1.48" evidence="3"/>
<keyword evidence="6" id="KW-0805">Transcription regulation</keyword>
<feature type="compositionally biased region" description="Basic and acidic residues" evidence="14">
    <location>
        <begin position="333"/>
        <end position="342"/>
    </location>
</feature>
<evidence type="ECO:0000256" key="4">
    <source>
        <dbReference type="ARBA" id="ARBA00022679"/>
    </source>
</evidence>
<keyword evidence="10" id="KW-0539">Nucleus</keyword>
<evidence type="ECO:0000256" key="13">
    <source>
        <dbReference type="SAM" id="Coils"/>
    </source>
</evidence>
<keyword evidence="13" id="KW-0175">Coiled coil</keyword>
<feature type="domain" description="N-acetyltransferase" evidence="17">
    <location>
        <begin position="1081"/>
        <end position="1229"/>
    </location>
</feature>
<dbReference type="SUPFAM" id="SSF55729">
    <property type="entry name" value="Acyl-CoA N-acyltransferases (Nat)"/>
    <property type="match status" value="1"/>
</dbReference>
<evidence type="ECO:0000256" key="11">
    <source>
        <dbReference type="ARBA" id="ARBA00023315"/>
    </source>
</evidence>
<feature type="region of interest" description="Disordered" evidence="14">
    <location>
        <begin position="333"/>
        <end position="361"/>
    </location>
</feature>
<dbReference type="GO" id="GO:0045944">
    <property type="term" value="P:positive regulation of transcription by RNA polymerase II"/>
    <property type="evidence" value="ECO:0007669"/>
    <property type="project" value="TreeGrafter"/>
</dbReference>
<dbReference type="GO" id="GO:0010484">
    <property type="term" value="F:histone H3 acetyltransferase activity"/>
    <property type="evidence" value="ECO:0007669"/>
    <property type="project" value="TreeGrafter"/>
</dbReference>
<reference evidence="19" key="1">
    <citation type="submission" date="2024-02" db="UniProtKB">
        <authorList>
            <consortium name="WormBaseParasite"/>
        </authorList>
    </citation>
    <scope>IDENTIFICATION</scope>
</reference>
<dbReference type="GO" id="GO:0005634">
    <property type="term" value="C:nucleus"/>
    <property type="evidence" value="ECO:0007669"/>
    <property type="project" value="UniProtKB-SubCell"/>
</dbReference>
<name>A0AAF3EJT0_9BILA</name>
<dbReference type="InterPro" id="IPR037800">
    <property type="entry name" value="GCN5"/>
</dbReference>